<keyword evidence="2" id="KW-1133">Transmembrane helix</keyword>
<evidence type="ECO:0000259" key="3">
    <source>
        <dbReference type="Pfam" id="PF20434"/>
    </source>
</evidence>
<accession>A0A1H6AKV0</accession>
<evidence type="ECO:0000313" key="5">
    <source>
        <dbReference type="Proteomes" id="UP000236728"/>
    </source>
</evidence>
<keyword evidence="2" id="KW-0472">Membrane</keyword>
<dbReference type="AlphaFoldDB" id="A0A1H6AKV0"/>
<dbReference type="GO" id="GO:0016787">
    <property type="term" value="F:hydrolase activity"/>
    <property type="evidence" value="ECO:0007669"/>
    <property type="project" value="UniProtKB-KW"/>
</dbReference>
<dbReference type="Proteomes" id="UP000236728">
    <property type="component" value="Unassembled WGS sequence"/>
</dbReference>
<evidence type="ECO:0000313" key="4">
    <source>
        <dbReference type="EMBL" id="SEG49022.1"/>
    </source>
</evidence>
<keyword evidence="5" id="KW-1185">Reference proteome</keyword>
<dbReference type="InterPro" id="IPR029058">
    <property type="entry name" value="AB_hydrolase_fold"/>
</dbReference>
<keyword evidence="1" id="KW-0378">Hydrolase</keyword>
<organism evidence="4 5">
    <name type="scientific">Bryocella elongata</name>
    <dbReference type="NCBI Taxonomy" id="863522"/>
    <lineage>
        <taxon>Bacteria</taxon>
        <taxon>Pseudomonadati</taxon>
        <taxon>Acidobacteriota</taxon>
        <taxon>Terriglobia</taxon>
        <taxon>Terriglobales</taxon>
        <taxon>Acidobacteriaceae</taxon>
        <taxon>Bryocella</taxon>
    </lineage>
</organism>
<evidence type="ECO:0000256" key="2">
    <source>
        <dbReference type="SAM" id="Phobius"/>
    </source>
</evidence>
<feature type="transmembrane region" description="Helical" evidence="2">
    <location>
        <begin position="48"/>
        <end position="71"/>
    </location>
</feature>
<reference evidence="4 5" key="1">
    <citation type="submission" date="2016-10" db="EMBL/GenBank/DDBJ databases">
        <authorList>
            <person name="de Groot N.N."/>
        </authorList>
    </citation>
    <scope>NUCLEOTIDE SEQUENCE [LARGE SCALE GENOMIC DNA]</scope>
    <source>
        <strain evidence="4 5">DSM 22489</strain>
    </source>
</reference>
<dbReference type="PANTHER" id="PTHR48081">
    <property type="entry name" value="AB HYDROLASE SUPERFAMILY PROTEIN C4A8.06C"/>
    <property type="match status" value="1"/>
</dbReference>
<dbReference type="PANTHER" id="PTHR48081:SF6">
    <property type="entry name" value="PEPTIDASE S9 PROLYL OLIGOPEPTIDASE CATALYTIC DOMAIN-CONTAINING PROTEIN"/>
    <property type="match status" value="1"/>
</dbReference>
<dbReference type="EMBL" id="FNVA01000005">
    <property type="protein sequence ID" value="SEG49022.1"/>
    <property type="molecule type" value="Genomic_DNA"/>
</dbReference>
<protein>
    <submittedName>
        <fullName evidence="4">Acetyl esterase/lipase</fullName>
    </submittedName>
</protein>
<dbReference type="SUPFAM" id="SSF53474">
    <property type="entry name" value="alpha/beta-Hydrolases"/>
    <property type="match status" value="1"/>
</dbReference>
<keyword evidence="2" id="KW-0812">Transmembrane</keyword>
<dbReference type="InterPro" id="IPR049492">
    <property type="entry name" value="BD-FAE-like_dom"/>
</dbReference>
<proteinExistence type="predicted"/>
<gene>
    <name evidence="4" type="ORF">SAMN05421819_3216</name>
</gene>
<dbReference type="Pfam" id="PF20434">
    <property type="entry name" value="BD-FAE"/>
    <property type="match status" value="1"/>
</dbReference>
<feature type="domain" description="BD-FAE-like" evidence="3">
    <location>
        <begin position="106"/>
        <end position="304"/>
    </location>
</feature>
<evidence type="ECO:0000256" key="1">
    <source>
        <dbReference type="ARBA" id="ARBA00022801"/>
    </source>
</evidence>
<dbReference type="Gene3D" id="3.40.50.1820">
    <property type="entry name" value="alpha/beta hydrolase"/>
    <property type="match status" value="1"/>
</dbReference>
<name>A0A1H6AKV0_9BACT</name>
<dbReference type="InterPro" id="IPR050300">
    <property type="entry name" value="GDXG_lipolytic_enzyme"/>
</dbReference>
<sequence length="354" mass="37873">MQTGQWPPLTGCAGNWRSLCTLALRIDVLWGLGESSSLMKKTLSRPSLARFALLAALATATMLGAAPGAALAQAPARNLPLWDGPAPLAKGTAFGTETLTTDIPSIDVFLPAENPTETGVLVIPGGGYTHEAINKEGTLIAQWLNARGVAAFVLHYRVAPYTYPAPLLDGMRAMRVIRSRATEFGLGEDRIGVWGFSAGGHLASVLATHFDETLPDTSSLPTDAIDKLSDKPAFAALAYPVISMDPAITHMGSHDSLLGKEADPKMQALFSSELQVKDTTPPVFLFATTDDKTVPVINSVRFYEACAAHHVEVEMHLFEHGPHGMGLAVGKPGVEAWTEELATWMRIHGWMAKP</sequence>